<organism evidence="1 2">
    <name type="scientific">Candidatus Magnetoglobus multicellularis str. Araruama</name>
    <dbReference type="NCBI Taxonomy" id="890399"/>
    <lineage>
        <taxon>Bacteria</taxon>
        <taxon>Pseudomonadati</taxon>
        <taxon>Thermodesulfobacteriota</taxon>
        <taxon>Desulfobacteria</taxon>
        <taxon>Desulfobacterales</taxon>
        <taxon>Desulfobacteraceae</taxon>
        <taxon>Candidatus Magnetoglobus</taxon>
    </lineage>
</organism>
<proteinExistence type="predicted"/>
<evidence type="ECO:0000313" key="1">
    <source>
        <dbReference type="EMBL" id="ETR69896.1"/>
    </source>
</evidence>
<dbReference type="EMBL" id="ATBP01000535">
    <property type="protein sequence ID" value="ETR69896.1"/>
    <property type="molecule type" value="Genomic_DNA"/>
</dbReference>
<protein>
    <recommendedName>
        <fullName evidence="3">Phage-Barnase-EndoU-ColicinE5/D-RelE like nuclease 3 domain-containing protein</fullName>
    </recommendedName>
</protein>
<accession>A0A1V1P561</accession>
<dbReference type="AlphaFoldDB" id="A0A1V1P561"/>
<dbReference type="Proteomes" id="UP000189670">
    <property type="component" value="Unassembled WGS sequence"/>
</dbReference>
<sequence length="131" mass="15143">MEDTSTIKQQWIFQVQDYNSTTVKLSKLTWQTKAGNGNIGSHPEIKEYLDAIINTIQIPDIVFESSKDTRSKLFYKLNAGKELFENKHLVVVVKYVMENELIGYVSTLYLSRSVYTRGTILWMNNETSIKI</sequence>
<reference evidence="2" key="1">
    <citation type="submission" date="2012-11" db="EMBL/GenBank/DDBJ databases">
        <authorList>
            <person name="Lucero-Rivera Y.E."/>
            <person name="Tovar-Ramirez D."/>
        </authorList>
    </citation>
    <scope>NUCLEOTIDE SEQUENCE [LARGE SCALE GENOMIC DNA]</scope>
    <source>
        <strain evidence="2">Araruama</strain>
    </source>
</reference>
<comment type="caution">
    <text evidence="1">The sequence shown here is derived from an EMBL/GenBank/DDBJ whole genome shotgun (WGS) entry which is preliminary data.</text>
</comment>
<name>A0A1V1P561_9BACT</name>
<evidence type="ECO:0008006" key="3">
    <source>
        <dbReference type="Google" id="ProtNLM"/>
    </source>
</evidence>
<evidence type="ECO:0000313" key="2">
    <source>
        <dbReference type="Proteomes" id="UP000189670"/>
    </source>
</evidence>
<gene>
    <name evidence="1" type="ORF">OMM_09208</name>
</gene>